<evidence type="ECO:0000313" key="1">
    <source>
        <dbReference type="EMBL" id="MFC7603717.1"/>
    </source>
</evidence>
<reference evidence="2" key="1">
    <citation type="journal article" date="2019" name="Int. J. Syst. Evol. Microbiol.">
        <title>The Global Catalogue of Microorganisms (GCM) 10K type strain sequencing project: providing services to taxonomists for standard genome sequencing and annotation.</title>
        <authorList>
            <consortium name="The Broad Institute Genomics Platform"/>
            <consortium name="The Broad Institute Genome Sequencing Center for Infectious Disease"/>
            <person name="Wu L."/>
            <person name="Ma J."/>
        </authorList>
    </citation>
    <scope>NUCLEOTIDE SEQUENCE [LARGE SCALE GENOMIC DNA]</scope>
    <source>
        <strain evidence="2">JCM 10083</strain>
    </source>
</reference>
<comment type="caution">
    <text evidence="1">The sequence shown here is derived from an EMBL/GenBank/DDBJ whole genome shotgun (WGS) entry which is preliminary data.</text>
</comment>
<name>A0ABW2T5I4_9ACTN</name>
<dbReference type="RefSeq" id="WP_343981874.1">
    <property type="nucleotide sequence ID" value="NZ_BAAAGK010000233.1"/>
</dbReference>
<dbReference type="EMBL" id="JBHTEE010000001">
    <property type="protein sequence ID" value="MFC7603717.1"/>
    <property type="molecule type" value="Genomic_DNA"/>
</dbReference>
<organism evidence="1 2">
    <name type="scientific">Streptosporangium amethystogenes subsp. fukuiense</name>
    <dbReference type="NCBI Taxonomy" id="698418"/>
    <lineage>
        <taxon>Bacteria</taxon>
        <taxon>Bacillati</taxon>
        <taxon>Actinomycetota</taxon>
        <taxon>Actinomycetes</taxon>
        <taxon>Streptosporangiales</taxon>
        <taxon>Streptosporangiaceae</taxon>
        <taxon>Streptosporangium</taxon>
    </lineage>
</organism>
<sequence>MTDPMAPLDTAFAEIERAEKQAAEIVSAARLNFGRAIRQARETGTKQVAIARHFGWDREYVRRLQEAADIADGLKAAPDSPASD</sequence>
<evidence type="ECO:0000313" key="2">
    <source>
        <dbReference type="Proteomes" id="UP001596514"/>
    </source>
</evidence>
<keyword evidence="2" id="KW-1185">Reference proteome</keyword>
<protein>
    <submittedName>
        <fullName evidence="1">Uncharacterized protein</fullName>
    </submittedName>
</protein>
<dbReference type="Proteomes" id="UP001596514">
    <property type="component" value="Unassembled WGS sequence"/>
</dbReference>
<gene>
    <name evidence="1" type="ORF">ACFQVD_26740</name>
</gene>
<proteinExistence type="predicted"/>
<accession>A0ABW2T5I4</accession>